<dbReference type="Gene3D" id="3.40.50.1970">
    <property type="match status" value="1"/>
</dbReference>
<dbReference type="PANTHER" id="PTHR23046:SF2">
    <property type="entry name" value="PHOSPHORIBOSYLAMINOIMIDAZOLE CARBOXYLASE"/>
    <property type="match status" value="1"/>
</dbReference>
<dbReference type="HAMAP" id="MF_01929">
    <property type="entry name" value="PurE_classI"/>
    <property type="match status" value="1"/>
</dbReference>
<evidence type="ECO:0000313" key="8">
    <source>
        <dbReference type="Proteomes" id="UP000524246"/>
    </source>
</evidence>
<evidence type="ECO:0000256" key="2">
    <source>
        <dbReference type="ARBA" id="ARBA00023235"/>
    </source>
</evidence>
<reference evidence="7 8" key="1">
    <citation type="journal article" date="2020" name="Biotechnol. Biofuels">
        <title>New insights from the biogas microbiome by comprehensive genome-resolved metagenomics of nearly 1600 species originating from multiple anaerobic digesters.</title>
        <authorList>
            <person name="Campanaro S."/>
            <person name="Treu L."/>
            <person name="Rodriguez-R L.M."/>
            <person name="Kovalovszki A."/>
            <person name="Ziels R.M."/>
            <person name="Maus I."/>
            <person name="Zhu X."/>
            <person name="Kougias P.G."/>
            <person name="Basile A."/>
            <person name="Luo G."/>
            <person name="Schluter A."/>
            <person name="Konstantinidis K.T."/>
            <person name="Angelidaki I."/>
        </authorList>
    </citation>
    <scope>NUCLEOTIDE SEQUENCE [LARGE SCALE GENOMIC DNA]</scope>
    <source>
        <strain evidence="7">AS27yjCOA_65</strain>
    </source>
</reference>
<dbReference type="InterPro" id="IPR033747">
    <property type="entry name" value="PurE_ClassI"/>
</dbReference>
<dbReference type="EC" id="5.4.99.18" evidence="3 4"/>
<dbReference type="Pfam" id="PF00731">
    <property type="entry name" value="AIRC"/>
    <property type="match status" value="1"/>
</dbReference>
<evidence type="ECO:0000313" key="7">
    <source>
        <dbReference type="EMBL" id="NMC61714.1"/>
    </source>
</evidence>
<dbReference type="EMBL" id="JAAZON010000032">
    <property type="protein sequence ID" value="NMC61714.1"/>
    <property type="molecule type" value="Genomic_DNA"/>
</dbReference>
<protein>
    <recommendedName>
        <fullName evidence="3 4">N5-carboxyaminoimidazole ribonucleotide mutase</fullName>
        <shortName evidence="3 4">N5-CAIR mutase</shortName>
        <ecNumber evidence="3 4">5.4.99.18</ecNumber>
    </recommendedName>
    <alternativeName>
        <fullName evidence="3">5-(carboxyamino)imidazole ribonucleotide mutase</fullName>
    </alternativeName>
</protein>
<dbReference type="Proteomes" id="UP000524246">
    <property type="component" value="Unassembled WGS sequence"/>
</dbReference>
<proteinExistence type="inferred from homology"/>
<keyword evidence="1 3" id="KW-0658">Purine biosynthesis</keyword>
<dbReference type="NCBIfam" id="TIGR01162">
    <property type="entry name" value="purE"/>
    <property type="match status" value="1"/>
</dbReference>
<dbReference type="GO" id="GO:0034023">
    <property type="term" value="F:5-(carboxyamino)imidazole ribonucleotide mutase activity"/>
    <property type="evidence" value="ECO:0007669"/>
    <property type="project" value="UniProtKB-UniRule"/>
</dbReference>
<accession>A0A7X9FPB0</accession>
<dbReference type="GO" id="GO:0016829">
    <property type="term" value="F:lyase activity"/>
    <property type="evidence" value="ECO:0007669"/>
    <property type="project" value="UniProtKB-KW"/>
</dbReference>
<comment type="similarity">
    <text evidence="3">Belongs to the AIR carboxylase family. Class I subfamily.</text>
</comment>
<feature type="domain" description="PurE" evidence="6">
    <location>
        <begin position="4"/>
        <end position="153"/>
    </location>
</feature>
<dbReference type="InterPro" id="IPR000031">
    <property type="entry name" value="PurE_dom"/>
</dbReference>
<dbReference type="InterPro" id="IPR024694">
    <property type="entry name" value="PurE_prokaryotes"/>
</dbReference>
<comment type="function">
    <text evidence="3 4">Catalyzes the conversion of N5-carboxyaminoimidazole ribonucleotide (N5-CAIR) to 4-carboxy-5-aminoimidazole ribonucleotide (CAIR).</text>
</comment>
<dbReference type="SUPFAM" id="SSF52255">
    <property type="entry name" value="N5-CAIR mutase (phosphoribosylaminoimidazole carboxylase, PurE)"/>
    <property type="match status" value="1"/>
</dbReference>
<dbReference type="UniPathway" id="UPA00074">
    <property type="reaction ID" value="UER00943"/>
</dbReference>
<gene>
    <name evidence="3 7" type="primary">purE</name>
    <name evidence="7" type="ORF">GYA55_00955</name>
</gene>
<keyword evidence="7" id="KW-0456">Lyase</keyword>
<dbReference type="SMART" id="SM01001">
    <property type="entry name" value="AIRC"/>
    <property type="match status" value="1"/>
</dbReference>
<organism evidence="7 8">
    <name type="scientific">SAR324 cluster bacterium</name>
    <dbReference type="NCBI Taxonomy" id="2024889"/>
    <lineage>
        <taxon>Bacteria</taxon>
        <taxon>Deltaproteobacteria</taxon>
        <taxon>SAR324 cluster</taxon>
    </lineage>
</organism>
<dbReference type="AlphaFoldDB" id="A0A7X9FPB0"/>
<evidence type="ECO:0000256" key="4">
    <source>
        <dbReference type="PIRNR" id="PIRNR001338"/>
    </source>
</evidence>
<comment type="catalytic activity">
    <reaction evidence="3 4">
        <text>5-carboxyamino-1-(5-phospho-D-ribosyl)imidazole + H(+) = 5-amino-1-(5-phospho-D-ribosyl)imidazole-4-carboxylate</text>
        <dbReference type="Rhea" id="RHEA:13193"/>
        <dbReference type="ChEBI" id="CHEBI:15378"/>
        <dbReference type="ChEBI" id="CHEBI:58730"/>
        <dbReference type="ChEBI" id="CHEBI:77657"/>
        <dbReference type="EC" id="5.4.99.18"/>
    </reaction>
</comment>
<name>A0A7X9FPB0_9DELT</name>
<feature type="binding site" evidence="3 5">
    <location>
        <position position="15"/>
    </location>
    <ligand>
        <name>substrate</name>
    </ligand>
</feature>
<dbReference type="PIRSF" id="PIRSF001338">
    <property type="entry name" value="AIR_carboxylase"/>
    <property type="match status" value="1"/>
</dbReference>
<comment type="pathway">
    <text evidence="3 4">Purine metabolism; IMP biosynthesis via de novo pathway; 5-amino-1-(5-phospho-D-ribosyl)imidazole-4-carboxylate from 5-amino-1-(5-phospho-D-ribosyl)imidazole (N5-CAIR route): step 2/2.</text>
</comment>
<evidence type="ECO:0000256" key="5">
    <source>
        <dbReference type="PIRSR" id="PIRSR001338-1"/>
    </source>
</evidence>
<comment type="caution">
    <text evidence="7">The sequence shown here is derived from an EMBL/GenBank/DDBJ whole genome shotgun (WGS) entry which is preliminary data.</text>
</comment>
<dbReference type="PANTHER" id="PTHR23046">
    <property type="entry name" value="PHOSPHORIBOSYLAMINOIMIDAZOLE CARBOXYLASE CATALYTIC SUBUNIT"/>
    <property type="match status" value="1"/>
</dbReference>
<feature type="binding site" evidence="3 5">
    <location>
        <position position="12"/>
    </location>
    <ligand>
        <name>substrate</name>
    </ligand>
</feature>
<keyword evidence="2 3" id="KW-0413">Isomerase</keyword>
<evidence type="ECO:0000256" key="3">
    <source>
        <dbReference type="HAMAP-Rule" id="MF_01929"/>
    </source>
</evidence>
<feature type="binding site" evidence="3 5">
    <location>
        <position position="42"/>
    </location>
    <ligand>
        <name>substrate</name>
    </ligand>
</feature>
<evidence type="ECO:0000256" key="1">
    <source>
        <dbReference type="ARBA" id="ARBA00022755"/>
    </source>
</evidence>
<dbReference type="GO" id="GO:0006189">
    <property type="term" value="P:'de novo' IMP biosynthetic process"/>
    <property type="evidence" value="ECO:0007669"/>
    <property type="project" value="UniProtKB-UniRule"/>
</dbReference>
<evidence type="ECO:0000259" key="6">
    <source>
        <dbReference type="SMART" id="SM01001"/>
    </source>
</evidence>
<sequence>MKKVRVAIVMGSDSDLSVMKDAEAILKRFNVSYEMKILSAHRAPLDVSDFARNASKNGIQVIIAGAGLAAHLPGVIAAHTELPVIGVPLPSGPLNGQDSLYSIVQMPKGIPVATVGIGNAQNAGLLAIQILASGGASIDGNLKNLLLEYKEELRKENLARNDKIK</sequence>